<dbReference type="InterPro" id="IPR016032">
    <property type="entry name" value="Sig_transdc_resp-reg_C-effctor"/>
</dbReference>
<evidence type="ECO:0000256" key="3">
    <source>
        <dbReference type="ARBA" id="ARBA00023163"/>
    </source>
</evidence>
<evidence type="ECO:0000256" key="2">
    <source>
        <dbReference type="ARBA" id="ARBA00023125"/>
    </source>
</evidence>
<dbReference type="Gene3D" id="1.10.10.10">
    <property type="entry name" value="Winged helix-like DNA-binding domain superfamily/Winged helix DNA-binding domain"/>
    <property type="match status" value="1"/>
</dbReference>
<dbReference type="SUPFAM" id="SSF46894">
    <property type="entry name" value="C-terminal effector domain of the bipartite response regulators"/>
    <property type="match status" value="1"/>
</dbReference>
<evidence type="ECO:0000259" key="4">
    <source>
        <dbReference type="Pfam" id="PF03472"/>
    </source>
</evidence>
<evidence type="ECO:0000313" key="6">
    <source>
        <dbReference type="Proteomes" id="UP001059934"/>
    </source>
</evidence>
<dbReference type="Gene3D" id="3.30.450.80">
    <property type="entry name" value="Transcription factor LuxR-like, autoinducer-binding domain"/>
    <property type="match status" value="1"/>
</dbReference>
<keyword evidence="3" id="KW-0804">Transcription</keyword>
<accession>A0ABY5TPG5</accession>
<dbReference type="InterPro" id="IPR005143">
    <property type="entry name" value="TF_LuxR_autoind-bd_dom"/>
</dbReference>
<dbReference type="InterPro" id="IPR036388">
    <property type="entry name" value="WH-like_DNA-bd_sf"/>
</dbReference>
<sequence length="288" mass="31831">MTSQCQSLLKMGYQKPVNFLEAGELVISEDADDQTLGILISQIDYIRNLSSVETVEEFHAEIMQILTGLGFSDYALICKTGVGTIEAPHSSLPDELFKAYEDEGYCRFDMVLDYIHCGIGDPILLSMVTDTIKSSPVMTYTFKKNEEILGLYNSYGVSNAYIIPVRSTKKSSQDRGVLTVMAIGMDDAEFRVKAKRFGPLLKVLADAISFLNEQRFNHIRPENEIKPKALRLLSTMAKCDLSLAEAADDLCISLDTANKHMALAKQALGTGSQAHAVYLAIRKGLIQL</sequence>
<reference evidence="5" key="1">
    <citation type="submission" date="2022-08" db="EMBL/GenBank/DDBJ databases">
        <title>Catabolic pathway analysis in culturable SAR92 clade bacteria reveals their overlooked roles in DMSP degradation in coastal seas.</title>
        <authorList>
            <person name="He X."/>
            <person name="Zhang X."/>
            <person name="Zhang Y."/>
        </authorList>
    </citation>
    <scope>NUCLEOTIDE SEQUENCE</scope>
    <source>
        <strain evidence="5">H455</strain>
    </source>
</reference>
<dbReference type="Proteomes" id="UP001059934">
    <property type="component" value="Chromosome"/>
</dbReference>
<dbReference type="EMBL" id="CP103416">
    <property type="protein sequence ID" value="UVW34376.1"/>
    <property type="molecule type" value="Genomic_DNA"/>
</dbReference>
<evidence type="ECO:0000256" key="1">
    <source>
        <dbReference type="ARBA" id="ARBA00023015"/>
    </source>
</evidence>
<dbReference type="Pfam" id="PF03472">
    <property type="entry name" value="Autoind_bind"/>
    <property type="match status" value="1"/>
</dbReference>
<keyword evidence="6" id="KW-1185">Reference proteome</keyword>
<keyword evidence="2" id="KW-0238">DNA-binding</keyword>
<proteinExistence type="predicted"/>
<keyword evidence="1" id="KW-0805">Transcription regulation</keyword>
<organism evidence="5 6">
    <name type="scientific">SAR92 clade bacterium H455</name>
    <dbReference type="NCBI Taxonomy" id="2974818"/>
    <lineage>
        <taxon>Bacteria</taxon>
        <taxon>Pseudomonadati</taxon>
        <taxon>Pseudomonadota</taxon>
        <taxon>Gammaproteobacteria</taxon>
        <taxon>Cellvibrionales</taxon>
        <taxon>Porticoccaceae</taxon>
        <taxon>SAR92 clade</taxon>
    </lineage>
</organism>
<name>A0ABY5TPG5_9GAMM</name>
<feature type="domain" description="Transcription factor LuxR-like autoinducer-binding" evidence="4">
    <location>
        <begin position="55"/>
        <end position="204"/>
    </location>
</feature>
<protein>
    <submittedName>
        <fullName evidence="5">Autoinducer binding domain-containing protein</fullName>
    </submittedName>
</protein>
<dbReference type="SUPFAM" id="SSF75516">
    <property type="entry name" value="Pheromone-binding domain of LuxR-like quorum-sensing transcription factors"/>
    <property type="match status" value="1"/>
</dbReference>
<dbReference type="InterPro" id="IPR036693">
    <property type="entry name" value="TF_LuxR_autoind-bd_dom_sf"/>
</dbReference>
<gene>
    <name evidence="5" type="ORF">NYF23_10155</name>
</gene>
<evidence type="ECO:0000313" key="5">
    <source>
        <dbReference type="EMBL" id="UVW34376.1"/>
    </source>
</evidence>